<dbReference type="OrthoDB" id="18209at2157"/>
<comment type="subcellular location">
    <subcellularLocation>
        <location evidence="1">Cell membrane</location>
        <topology evidence="1">Peripheral membrane protein</topology>
    </subcellularLocation>
</comment>
<accession>A0A2Z2NBG7</accession>
<keyword evidence="4" id="KW-0997">Cell inner membrane</keyword>
<evidence type="ECO:0000256" key="7">
    <source>
        <dbReference type="ARBA" id="ARBA00022967"/>
    </source>
</evidence>
<dbReference type="InterPro" id="IPR013563">
    <property type="entry name" value="Oligopep_ABC_C"/>
</dbReference>
<feature type="domain" description="ABC transporter" evidence="9">
    <location>
        <begin position="5"/>
        <end position="254"/>
    </location>
</feature>
<dbReference type="CDD" id="cd03257">
    <property type="entry name" value="ABC_NikE_OppD_transporters"/>
    <property type="match status" value="1"/>
</dbReference>
<reference evidence="10 11" key="1">
    <citation type="submission" date="2016-04" db="EMBL/GenBank/DDBJ databases">
        <title>Complete genome sequence of Thermococcus radiotolerans type strain EJ2.</title>
        <authorList>
            <person name="Oger P.M."/>
        </authorList>
    </citation>
    <scope>NUCLEOTIDE SEQUENCE [LARGE SCALE GENOMIC DNA]</scope>
    <source>
        <strain evidence="10 11">EJ2</strain>
    </source>
</reference>
<evidence type="ECO:0000313" key="10">
    <source>
        <dbReference type="EMBL" id="ASJ15026.1"/>
    </source>
</evidence>
<dbReference type="InterPro" id="IPR003593">
    <property type="entry name" value="AAA+_ATPase"/>
</dbReference>
<dbReference type="PROSITE" id="PS50893">
    <property type="entry name" value="ABC_TRANSPORTER_2"/>
    <property type="match status" value="1"/>
</dbReference>
<proteinExistence type="predicted"/>
<dbReference type="GO" id="GO:0005524">
    <property type="term" value="F:ATP binding"/>
    <property type="evidence" value="ECO:0007669"/>
    <property type="project" value="UniProtKB-KW"/>
</dbReference>
<dbReference type="RefSeq" id="WP_088867082.1">
    <property type="nucleotide sequence ID" value="NZ_CP015106.1"/>
</dbReference>
<dbReference type="InterPro" id="IPR050388">
    <property type="entry name" value="ABC_Ni/Peptide_Import"/>
</dbReference>
<dbReference type="Proteomes" id="UP000250085">
    <property type="component" value="Chromosome"/>
</dbReference>
<dbReference type="SUPFAM" id="SSF52540">
    <property type="entry name" value="P-loop containing nucleoside triphosphate hydrolases"/>
    <property type="match status" value="1"/>
</dbReference>
<dbReference type="GO" id="GO:0005886">
    <property type="term" value="C:plasma membrane"/>
    <property type="evidence" value="ECO:0007669"/>
    <property type="project" value="UniProtKB-SubCell"/>
</dbReference>
<keyword evidence="6 10" id="KW-0067">ATP-binding</keyword>
<organism evidence="10 11">
    <name type="scientific">Thermococcus radiotolerans</name>
    <dbReference type="NCBI Taxonomy" id="187880"/>
    <lineage>
        <taxon>Archaea</taxon>
        <taxon>Methanobacteriati</taxon>
        <taxon>Methanobacteriota</taxon>
        <taxon>Thermococci</taxon>
        <taxon>Thermococcales</taxon>
        <taxon>Thermococcaceae</taxon>
        <taxon>Thermococcus</taxon>
    </lineage>
</organism>
<sequence length="325" mass="35971">MSKVLEIRDLYINFRTMWGVAKVLNGVSFEINDGEIFGLVGETGCGKSVTALSVLRLLPSNAQISGQIIFKGENLLEKSEEEMRKLRGKEISIIFQDPMTSLNPLFKIGDQMVDIITLHEGLSKEEALEHARNLIKSVGLSDPERILNSYPHELSGGMRQRIMIAMALSSNPSLLIADEPTTALDVTIQKQILKLILDLRDRYSFSVLLITHDLGVVAEVCDRVGVMYAGNIVEIAPTEELFENPLHPYTQGLLSVVPDPRTKKPLKPLRGSVPSLLNPPSGCRFHPRCDYAKDVCSRVKPELIERSPGHFVACHLYGGEADVEG</sequence>
<dbReference type="AlphaFoldDB" id="A0A2Z2NBG7"/>
<evidence type="ECO:0000256" key="8">
    <source>
        <dbReference type="ARBA" id="ARBA00023136"/>
    </source>
</evidence>
<evidence type="ECO:0000256" key="5">
    <source>
        <dbReference type="ARBA" id="ARBA00022741"/>
    </source>
</evidence>
<dbReference type="PANTHER" id="PTHR43297:SF14">
    <property type="entry name" value="ATPASE AAA-TYPE CORE DOMAIN-CONTAINING PROTEIN"/>
    <property type="match status" value="1"/>
</dbReference>
<name>A0A2Z2NBG7_9EURY</name>
<evidence type="ECO:0000256" key="2">
    <source>
        <dbReference type="ARBA" id="ARBA00022448"/>
    </source>
</evidence>
<dbReference type="InterPro" id="IPR027417">
    <property type="entry name" value="P-loop_NTPase"/>
</dbReference>
<keyword evidence="5" id="KW-0547">Nucleotide-binding</keyword>
<keyword evidence="3" id="KW-1003">Cell membrane</keyword>
<keyword evidence="7" id="KW-1278">Translocase</keyword>
<evidence type="ECO:0000259" key="9">
    <source>
        <dbReference type="PROSITE" id="PS50893"/>
    </source>
</evidence>
<keyword evidence="8" id="KW-0472">Membrane</keyword>
<evidence type="ECO:0000256" key="4">
    <source>
        <dbReference type="ARBA" id="ARBA00022519"/>
    </source>
</evidence>
<evidence type="ECO:0000256" key="6">
    <source>
        <dbReference type="ARBA" id="ARBA00022840"/>
    </source>
</evidence>
<gene>
    <name evidence="10" type="ORF">A3L10_07750</name>
</gene>
<dbReference type="FunFam" id="3.40.50.300:FF:000016">
    <property type="entry name" value="Oligopeptide ABC transporter ATP-binding component"/>
    <property type="match status" value="1"/>
</dbReference>
<protein>
    <submittedName>
        <fullName evidence="10">Peptide ABC transporter ATP-binding protein</fullName>
    </submittedName>
</protein>
<dbReference type="GeneID" id="33328733"/>
<dbReference type="SMART" id="SM00382">
    <property type="entry name" value="AAA"/>
    <property type="match status" value="1"/>
</dbReference>
<dbReference type="Pfam" id="PF08352">
    <property type="entry name" value="oligo_HPY"/>
    <property type="match status" value="1"/>
</dbReference>
<dbReference type="InterPro" id="IPR017871">
    <property type="entry name" value="ABC_transporter-like_CS"/>
</dbReference>
<dbReference type="NCBIfam" id="TIGR01727">
    <property type="entry name" value="oligo_HPY"/>
    <property type="match status" value="1"/>
</dbReference>
<dbReference type="KEGG" id="trl:A3L10_07750"/>
<evidence type="ECO:0000256" key="1">
    <source>
        <dbReference type="ARBA" id="ARBA00004202"/>
    </source>
</evidence>
<dbReference type="Pfam" id="PF00005">
    <property type="entry name" value="ABC_tran"/>
    <property type="match status" value="1"/>
</dbReference>
<evidence type="ECO:0000256" key="3">
    <source>
        <dbReference type="ARBA" id="ARBA00022475"/>
    </source>
</evidence>
<dbReference type="PROSITE" id="PS00211">
    <property type="entry name" value="ABC_TRANSPORTER_1"/>
    <property type="match status" value="1"/>
</dbReference>
<evidence type="ECO:0000313" key="11">
    <source>
        <dbReference type="Proteomes" id="UP000250085"/>
    </source>
</evidence>
<keyword evidence="11" id="KW-1185">Reference proteome</keyword>
<dbReference type="PANTHER" id="PTHR43297">
    <property type="entry name" value="OLIGOPEPTIDE TRANSPORT ATP-BINDING PROTEIN APPD"/>
    <property type="match status" value="1"/>
</dbReference>
<dbReference type="InterPro" id="IPR003439">
    <property type="entry name" value="ABC_transporter-like_ATP-bd"/>
</dbReference>
<dbReference type="Gene3D" id="3.40.50.300">
    <property type="entry name" value="P-loop containing nucleotide triphosphate hydrolases"/>
    <property type="match status" value="1"/>
</dbReference>
<dbReference type="EMBL" id="CP015106">
    <property type="protein sequence ID" value="ASJ15026.1"/>
    <property type="molecule type" value="Genomic_DNA"/>
</dbReference>
<dbReference type="GO" id="GO:0015833">
    <property type="term" value="P:peptide transport"/>
    <property type="evidence" value="ECO:0007669"/>
    <property type="project" value="InterPro"/>
</dbReference>
<keyword evidence="2" id="KW-0813">Transport</keyword>
<dbReference type="GO" id="GO:0016887">
    <property type="term" value="F:ATP hydrolysis activity"/>
    <property type="evidence" value="ECO:0007669"/>
    <property type="project" value="InterPro"/>
</dbReference>